<sequence>MCNVHVAPCSMKVARDPKVTVHSQLIWFFCLLLVLTLWRKKNSVVFALTFTY</sequence>
<accession>A0A068X297</accession>
<keyword evidence="1" id="KW-1133">Transmembrane helix</keyword>
<keyword evidence="1" id="KW-0812">Transmembrane</keyword>
<keyword evidence="1" id="KW-0472">Membrane</keyword>
<dbReference type="EMBL" id="LK028632">
    <property type="protein sequence ID" value="CDS24870.1"/>
    <property type="molecule type" value="Genomic_DNA"/>
</dbReference>
<evidence type="ECO:0000313" key="2">
    <source>
        <dbReference type="EMBL" id="CDS24870.1"/>
    </source>
</evidence>
<gene>
    <name evidence="2" type="ORF">EgrG_001156000</name>
</gene>
<reference evidence="2" key="2">
    <citation type="submission" date="2014-06" db="EMBL/GenBank/DDBJ databases">
        <authorList>
            <person name="Aslett M."/>
        </authorList>
    </citation>
    <scope>NUCLEOTIDE SEQUENCE</scope>
</reference>
<name>A0A068X297_ECHGR</name>
<evidence type="ECO:0000313" key="4">
    <source>
        <dbReference type="WBParaSite" id="EgrG_001156000"/>
    </source>
</evidence>
<dbReference type="AlphaFoldDB" id="A0A068X297"/>
<reference evidence="2 3" key="1">
    <citation type="journal article" date="2013" name="Nature">
        <title>The genomes of four tapeworm species reveal adaptations to parasitism.</title>
        <authorList>
            <person name="Tsai I.J."/>
            <person name="Zarowiecki M."/>
            <person name="Holroyd N."/>
            <person name="Garciarrubio A."/>
            <person name="Sanchez-Flores A."/>
            <person name="Brooks K.L."/>
            <person name="Tracey A."/>
            <person name="Bobes R.J."/>
            <person name="Fragoso G."/>
            <person name="Sciutto E."/>
            <person name="Aslett M."/>
            <person name="Beasley H."/>
            <person name="Bennett H.M."/>
            <person name="Cai J."/>
            <person name="Camicia F."/>
            <person name="Clark R."/>
            <person name="Cucher M."/>
            <person name="De Silva N."/>
            <person name="Day T.A."/>
            <person name="Deplazes P."/>
            <person name="Estrada K."/>
            <person name="Fernandez C."/>
            <person name="Holland P.W."/>
            <person name="Hou J."/>
            <person name="Hu S."/>
            <person name="Huckvale T."/>
            <person name="Hung S.S."/>
            <person name="Kamenetzky L."/>
            <person name="Keane J.A."/>
            <person name="Kiss F."/>
            <person name="Koziol U."/>
            <person name="Lambert O."/>
            <person name="Liu K."/>
            <person name="Luo X."/>
            <person name="Luo Y."/>
            <person name="Macchiaroli N."/>
            <person name="Nichol S."/>
            <person name="Paps J."/>
            <person name="Parkinson J."/>
            <person name="Pouchkina-Stantcheva N."/>
            <person name="Riddiford N."/>
            <person name="Rosenzvit M."/>
            <person name="Salinas G."/>
            <person name="Wasmuth J.D."/>
            <person name="Zamanian M."/>
            <person name="Zheng Y."/>
            <person name="Cai X."/>
            <person name="Soberon X."/>
            <person name="Olson P.D."/>
            <person name="Laclette J.P."/>
            <person name="Brehm K."/>
            <person name="Berriman M."/>
            <person name="Garciarrubio A."/>
            <person name="Bobes R.J."/>
            <person name="Fragoso G."/>
            <person name="Sanchez-Flores A."/>
            <person name="Estrada K."/>
            <person name="Cevallos M.A."/>
            <person name="Morett E."/>
            <person name="Gonzalez V."/>
            <person name="Portillo T."/>
            <person name="Ochoa-Leyva A."/>
            <person name="Jose M.V."/>
            <person name="Sciutto E."/>
            <person name="Landa A."/>
            <person name="Jimenez L."/>
            <person name="Valdes V."/>
            <person name="Carrero J.C."/>
            <person name="Larralde C."/>
            <person name="Morales-Montor J."/>
            <person name="Limon-Lason J."/>
            <person name="Soberon X."/>
            <person name="Laclette J.P."/>
        </authorList>
    </citation>
    <scope>NUCLEOTIDE SEQUENCE [LARGE SCALE GENOMIC DNA]</scope>
</reference>
<evidence type="ECO:0000313" key="3">
    <source>
        <dbReference type="Proteomes" id="UP000492820"/>
    </source>
</evidence>
<proteinExistence type="predicted"/>
<protein>
    <submittedName>
        <fullName evidence="2 4">Uncharacterized protein</fullName>
    </submittedName>
</protein>
<dbReference type="Proteomes" id="UP000492820">
    <property type="component" value="Unassembled WGS sequence"/>
</dbReference>
<feature type="transmembrane region" description="Helical" evidence="1">
    <location>
        <begin position="21"/>
        <end position="38"/>
    </location>
</feature>
<reference evidence="4" key="3">
    <citation type="submission" date="2020-10" db="UniProtKB">
        <authorList>
            <consortium name="WormBaseParasite"/>
        </authorList>
    </citation>
    <scope>IDENTIFICATION</scope>
</reference>
<evidence type="ECO:0000256" key="1">
    <source>
        <dbReference type="SAM" id="Phobius"/>
    </source>
</evidence>
<organism evidence="2">
    <name type="scientific">Echinococcus granulosus</name>
    <name type="common">Hydatid tapeworm</name>
    <dbReference type="NCBI Taxonomy" id="6210"/>
    <lineage>
        <taxon>Eukaryota</taxon>
        <taxon>Metazoa</taxon>
        <taxon>Spiralia</taxon>
        <taxon>Lophotrochozoa</taxon>
        <taxon>Platyhelminthes</taxon>
        <taxon>Cestoda</taxon>
        <taxon>Eucestoda</taxon>
        <taxon>Cyclophyllidea</taxon>
        <taxon>Taeniidae</taxon>
        <taxon>Echinococcus</taxon>
        <taxon>Echinococcus granulosus group</taxon>
    </lineage>
</organism>
<dbReference type="WBParaSite" id="EgrG_001156000">
    <property type="protein sequence ID" value="EgrG_001156000"/>
    <property type="gene ID" value="EgrG_001156000"/>
</dbReference>